<evidence type="ECO:0000313" key="1">
    <source>
        <dbReference type="EMBL" id="OIQ71640.1"/>
    </source>
</evidence>
<dbReference type="InterPro" id="IPR009003">
    <property type="entry name" value="Peptidase_S1_PA"/>
</dbReference>
<dbReference type="SUPFAM" id="SSF50494">
    <property type="entry name" value="Trypsin-like serine proteases"/>
    <property type="match status" value="1"/>
</dbReference>
<organism evidence="1">
    <name type="scientific">mine drainage metagenome</name>
    <dbReference type="NCBI Taxonomy" id="410659"/>
    <lineage>
        <taxon>unclassified sequences</taxon>
        <taxon>metagenomes</taxon>
        <taxon>ecological metagenomes</taxon>
    </lineage>
</organism>
<comment type="caution">
    <text evidence="1">The sequence shown here is derived from an EMBL/GenBank/DDBJ whole genome shotgun (WGS) entry which is preliminary data.</text>
</comment>
<dbReference type="Gene3D" id="2.40.10.120">
    <property type="match status" value="1"/>
</dbReference>
<protein>
    <submittedName>
        <fullName evidence="1">Uncharacterized protein</fullName>
    </submittedName>
</protein>
<dbReference type="AlphaFoldDB" id="A0A1J5PLF0"/>
<sequence length="235" mass="24087">MKQSFHAANGNSLDATMVPISTDQRAGLLAGLELRKPIISRSGFFVDAEGDVLTTTDVLKSCGQIMIGTSTEASVAAKDDTLGIALLKPAKALSPQTYARFLGSVPPIKSEVAVAGYSYSGLLNGATMTFGTLEDNKGLAGEDSLRRLSLTALDGDAGGPVFDASGAVIGVLQPHRSDAGRVLPPDVNFAVGSAAIQSAVGQAATLSVSIENKPLAPEDLAKLGIGMTVLVSCWN</sequence>
<name>A0A1J5PLF0_9ZZZZ</name>
<accession>A0A1J5PLF0</accession>
<reference evidence="1" key="1">
    <citation type="submission" date="2016-10" db="EMBL/GenBank/DDBJ databases">
        <title>Sequence of Gallionella enrichment culture.</title>
        <authorList>
            <person name="Poehlein A."/>
            <person name="Muehling M."/>
            <person name="Daniel R."/>
        </authorList>
    </citation>
    <scope>NUCLEOTIDE SEQUENCE</scope>
</reference>
<proteinExistence type="predicted"/>
<gene>
    <name evidence="1" type="ORF">GALL_467390</name>
</gene>
<dbReference type="Pfam" id="PF13365">
    <property type="entry name" value="Trypsin_2"/>
    <property type="match status" value="1"/>
</dbReference>
<dbReference type="EMBL" id="MLJW01003632">
    <property type="protein sequence ID" value="OIQ71640.1"/>
    <property type="molecule type" value="Genomic_DNA"/>
</dbReference>